<accession>A0A512NFX8</accession>
<name>A0A512NFX8_9HYPH</name>
<gene>
    <name evidence="1" type="ORF">RSO01_50000</name>
</gene>
<dbReference type="EMBL" id="BKAJ01000088">
    <property type="protein sequence ID" value="GEP57834.1"/>
    <property type="molecule type" value="Genomic_DNA"/>
</dbReference>
<evidence type="ECO:0000313" key="2">
    <source>
        <dbReference type="Proteomes" id="UP000321058"/>
    </source>
</evidence>
<protein>
    <submittedName>
        <fullName evidence="1">Uncharacterized protein</fullName>
    </submittedName>
</protein>
<sequence length="103" mass="11207">MAAKSISAKELRAAVSKAIEKNKIPNAEVNIAVYPWILGFILRDGPLARKSQAELKTMAKKITTDLGKTLPLAKTGKPATLIHDGHITMGFIPDIPVDTLFER</sequence>
<dbReference type="RefSeq" id="WP_147152487.1">
    <property type="nucleotide sequence ID" value="NZ_BKAJ01000088.1"/>
</dbReference>
<reference evidence="1 2" key="1">
    <citation type="submission" date="2019-07" db="EMBL/GenBank/DDBJ databases">
        <title>Whole genome shotgun sequence of Reyranella soli NBRC 108950.</title>
        <authorList>
            <person name="Hosoyama A."/>
            <person name="Uohara A."/>
            <person name="Ohji S."/>
            <person name="Ichikawa N."/>
        </authorList>
    </citation>
    <scope>NUCLEOTIDE SEQUENCE [LARGE SCALE GENOMIC DNA]</scope>
    <source>
        <strain evidence="1 2">NBRC 108950</strain>
    </source>
</reference>
<proteinExistence type="predicted"/>
<dbReference type="Proteomes" id="UP000321058">
    <property type="component" value="Unassembled WGS sequence"/>
</dbReference>
<organism evidence="1 2">
    <name type="scientific">Reyranella soli</name>
    <dbReference type="NCBI Taxonomy" id="1230389"/>
    <lineage>
        <taxon>Bacteria</taxon>
        <taxon>Pseudomonadati</taxon>
        <taxon>Pseudomonadota</taxon>
        <taxon>Alphaproteobacteria</taxon>
        <taxon>Hyphomicrobiales</taxon>
        <taxon>Reyranellaceae</taxon>
        <taxon>Reyranella</taxon>
    </lineage>
</organism>
<keyword evidence="2" id="KW-1185">Reference proteome</keyword>
<comment type="caution">
    <text evidence="1">The sequence shown here is derived from an EMBL/GenBank/DDBJ whole genome shotgun (WGS) entry which is preliminary data.</text>
</comment>
<evidence type="ECO:0000313" key="1">
    <source>
        <dbReference type="EMBL" id="GEP57834.1"/>
    </source>
</evidence>
<dbReference type="AlphaFoldDB" id="A0A512NFX8"/>